<dbReference type="PROSITE" id="PS50110">
    <property type="entry name" value="RESPONSE_REGULATORY"/>
    <property type="match status" value="1"/>
</dbReference>
<dbReference type="GO" id="GO:0043565">
    <property type="term" value="F:sequence-specific DNA binding"/>
    <property type="evidence" value="ECO:0007669"/>
    <property type="project" value="InterPro"/>
</dbReference>
<dbReference type="SUPFAM" id="SSF52172">
    <property type="entry name" value="CheY-like"/>
    <property type="match status" value="1"/>
</dbReference>
<feature type="modified residue" description="4-aspartylphosphate" evidence="4">
    <location>
        <position position="55"/>
    </location>
</feature>
<dbReference type="Pfam" id="PF12833">
    <property type="entry name" value="HTH_18"/>
    <property type="match status" value="1"/>
</dbReference>
<dbReference type="Pfam" id="PF00072">
    <property type="entry name" value="Response_reg"/>
    <property type="match status" value="1"/>
</dbReference>
<protein>
    <submittedName>
        <fullName evidence="7">DNA-binding response regulator</fullName>
    </submittedName>
</protein>
<dbReference type="GO" id="GO:0000160">
    <property type="term" value="P:phosphorelay signal transduction system"/>
    <property type="evidence" value="ECO:0007669"/>
    <property type="project" value="InterPro"/>
</dbReference>
<evidence type="ECO:0000256" key="4">
    <source>
        <dbReference type="PROSITE-ProRule" id="PRU00169"/>
    </source>
</evidence>
<reference evidence="7 8" key="1">
    <citation type="submission" date="2018-06" db="EMBL/GenBank/DDBJ databases">
        <title>Paenibacillus montanisoli sp. nov., isolated from mountain area soil.</title>
        <authorList>
            <person name="Wu M."/>
        </authorList>
    </citation>
    <scope>NUCLEOTIDE SEQUENCE [LARGE SCALE GENOMIC DNA]</scope>
    <source>
        <strain evidence="7 8">RA17</strain>
    </source>
</reference>
<comment type="caution">
    <text evidence="7">The sequence shown here is derived from an EMBL/GenBank/DDBJ whole genome shotgun (WGS) entry which is preliminary data.</text>
</comment>
<dbReference type="Proteomes" id="UP000249260">
    <property type="component" value="Unassembled WGS sequence"/>
</dbReference>
<dbReference type="PANTHER" id="PTHR43280:SF2">
    <property type="entry name" value="HTH-TYPE TRANSCRIPTIONAL REGULATOR EXSA"/>
    <property type="match status" value="1"/>
</dbReference>
<name>A0A328TZX6_9BACL</name>
<dbReference type="InterPro" id="IPR018062">
    <property type="entry name" value="HTH_AraC-typ_CS"/>
</dbReference>
<evidence type="ECO:0000313" key="7">
    <source>
        <dbReference type="EMBL" id="RAP75073.1"/>
    </source>
</evidence>
<dbReference type="InterPro" id="IPR018060">
    <property type="entry name" value="HTH_AraC"/>
</dbReference>
<dbReference type="SUPFAM" id="SSF46689">
    <property type="entry name" value="Homeodomain-like"/>
    <property type="match status" value="2"/>
</dbReference>
<dbReference type="InterPro" id="IPR009057">
    <property type="entry name" value="Homeodomain-like_sf"/>
</dbReference>
<dbReference type="SMART" id="SM00342">
    <property type="entry name" value="HTH_ARAC"/>
    <property type="match status" value="1"/>
</dbReference>
<dbReference type="PANTHER" id="PTHR43280">
    <property type="entry name" value="ARAC-FAMILY TRANSCRIPTIONAL REGULATOR"/>
    <property type="match status" value="1"/>
</dbReference>
<dbReference type="RefSeq" id="WP_112883337.1">
    <property type="nucleotide sequence ID" value="NZ_QLUW01000003.1"/>
</dbReference>
<sequence>MYRILVVDDEPMIRKGLQKLISEADPSICQAETADNGADALEKIAASRPDLLFTDIKMPKMDGLELCRLVNERFPDLPVVVISGYGDFEYARQCLSYGVKEYLLKPVTKAAVVKTVAKLISGLEARRQAAYIPLSVTEEWLEQLQEAIWHLRPDAIKTAIAGMERYCTANKLDSLMLGELTHELAGKLTDRLNARDVYPFERPQRLSGQEPAAAFAWLYEAVIGMMEQLRLKRKGNLKEPVEEAKAYIERHLDRELSLEEVADKLGLNASYFSQLFKQMTNETFVQYRTRRRMEKAKRLLSMPHQKITDVSAAVGFADHPHFTKTFKKYSGQTPSEYRETLGIRG</sequence>
<evidence type="ECO:0000256" key="3">
    <source>
        <dbReference type="ARBA" id="ARBA00023163"/>
    </source>
</evidence>
<evidence type="ECO:0000256" key="1">
    <source>
        <dbReference type="ARBA" id="ARBA00023015"/>
    </source>
</evidence>
<keyword evidence="2 7" id="KW-0238">DNA-binding</keyword>
<feature type="domain" description="Response regulatory" evidence="6">
    <location>
        <begin position="3"/>
        <end position="120"/>
    </location>
</feature>
<dbReference type="InterPro" id="IPR011006">
    <property type="entry name" value="CheY-like_superfamily"/>
</dbReference>
<dbReference type="InterPro" id="IPR001789">
    <property type="entry name" value="Sig_transdc_resp-reg_receiver"/>
</dbReference>
<keyword evidence="1" id="KW-0805">Transcription regulation</keyword>
<dbReference type="OrthoDB" id="9788446at2"/>
<evidence type="ECO:0000259" key="5">
    <source>
        <dbReference type="PROSITE" id="PS01124"/>
    </source>
</evidence>
<dbReference type="CDD" id="cd17536">
    <property type="entry name" value="REC_YesN-like"/>
    <property type="match status" value="1"/>
</dbReference>
<evidence type="ECO:0000256" key="2">
    <source>
        <dbReference type="ARBA" id="ARBA00023125"/>
    </source>
</evidence>
<dbReference type="Gene3D" id="1.10.10.60">
    <property type="entry name" value="Homeodomain-like"/>
    <property type="match status" value="2"/>
</dbReference>
<keyword evidence="8" id="KW-1185">Reference proteome</keyword>
<dbReference type="EMBL" id="QLUW01000003">
    <property type="protein sequence ID" value="RAP75073.1"/>
    <property type="molecule type" value="Genomic_DNA"/>
</dbReference>
<feature type="domain" description="HTH araC/xylS-type" evidence="5">
    <location>
        <begin position="242"/>
        <end position="340"/>
    </location>
</feature>
<organism evidence="7 8">
    <name type="scientific">Paenibacillus montanisoli</name>
    <dbReference type="NCBI Taxonomy" id="2081970"/>
    <lineage>
        <taxon>Bacteria</taxon>
        <taxon>Bacillati</taxon>
        <taxon>Bacillota</taxon>
        <taxon>Bacilli</taxon>
        <taxon>Bacillales</taxon>
        <taxon>Paenibacillaceae</taxon>
        <taxon>Paenibacillus</taxon>
    </lineage>
</organism>
<keyword evidence="3" id="KW-0804">Transcription</keyword>
<evidence type="ECO:0000259" key="6">
    <source>
        <dbReference type="PROSITE" id="PS50110"/>
    </source>
</evidence>
<dbReference type="Gene3D" id="3.40.50.2300">
    <property type="match status" value="1"/>
</dbReference>
<proteinExistence type="predicted"/>
<dbReference type="SMART" id="SM00448">
    <property type="entry name" value="REC"/>
    <property type="match status" value="1"/>
</dbReference>
<evidence type="ECO:0000313" key="8">
    <source>
        <dbReference type="Proteomes" id="UP000249260"/>
    </source>
</evidence>
<keyword evidence="4" id="KW-0597">Phosphoprotein</keyword>
<dbReference type="PRINTS" id="PR00032">
    <property type="entry name" value="HTHARAC"/>
</dbReference>
<dbReference type="AlphaFoldDB" id="A0A328TZX6"/>
<accession>A0A328TZX6</accession>
<dbReference type="GO" id="GO:0003700">
    <property type="term" value="F:DNA-binding transcription factor activity"/>
    <property type="evidence" value="ECO:0007669"/>
    <property type="project" value="InterPro"/>
</dbReference>
<gene>
    <name evidence="7" type="ORF">DL346_16920</name>
</gene>
<dbReference type="PROSITE" id="PS00041">
    <property type="entry name" value="HTH_ARAC_FAMILY_1"/>
    <property type="match status" value="1"/>
</dbReference>
<dbReference type="InterPro" id="IPR020449">
    <property type="entry name" value="Tscrpt_reg_AraC-type_HTH"/>
</dbReference>
<dbReference type="PROSITE" id="PS01124">
    <property type="entry name" value="HTH_ARAC_FAMILY_2"/>
    <property type="match status" value="1"/>
</dbReference>